<sequence>MEQWEAHLASSDPGVQLALLDQVRRAAKASGALDSLVPMKSALLDQIPEEPHILDPWSISLSIQLPEPSGRLLQRSFLLSHSLKYLHYYVLIQQDAPTNFNIFIKDTERRVPCQPTREDPDPPTFGEFGLWNGAELVVYDSDYGKQ</sequence>
<protein>
    <submittedName>
        <fullName evidence="1">Uncharacterized protein</fullName>
    </submittedName>
</protein>
<name>A0A9J6DE76_RHIMP</name>
<dbReference type="SUPFAM" id="SSF54236">
    <property type="entry name" value="Ubiquitin-like"/>
    <property type="match status" value="1"/>
</dbReference>
<evidence type="ECO:0000313" key="1">
    <source>
        <dbReference type="EMBL" id="KAH8020420.1"/>
    </source>
</evidence>
<reference evidence="1" key="1">
    <citation type="journal article" date="2020" name="Cell">
        <title>Large-Scale Comparative Analyses of Tick Genomes Elucidate Their Genetic Diversity and Vector Capacities.</title>
        <authorList>
            <consortium name="Tick Genome and Microbiome Consortium (TIGMIC)"/>
            <person name="Jia N."/>
            <person name="Wang J."/>
            <person name="Shi W."/>
            <person name="Du L."/>
            <person name="Sun Y."/>
            <person name="Zhan W."/>
            <person name="Jiang J.F."/>
            <person name="Wang Q."/>
            <person name="Zhang B."/>
            <person name="Ji P."/>
            <person name="Bell-Sakyi L."/>
            <person name="Cui X.M."/>
            <person name="Yuan T.T."/>
            <person name="Jiang B.G."/>
            <person name="Yang W.F."/>
            <person name="Lam T.T."/>
            <person name="Chang Q.C."/>
            <person name="Ding S.J."/>
            <person name="Wang X.J."/>
            <person name="Zhu J.G."/>
            <person name="Ruan X.D."/>
            <person name="Zhao L."/>
            <person name="Wei J.T."/>
            <person name="Ye R.Z."/>
            <person name="Que T.C."/>
            <person name="Du C.H."/>
            <person name="Zhou Y.H."/>
            <person name="Cheng J.X."/>
            <person name="Dai P.F."/>
            <person name="Guo W.B."/>
            <person name="Han X.H."/>
            <person name="Huang E.J."/>
            <person name="Li L.F."/>
            <person name="Wei W."/>
            <person name="Gao Y.C."/>
            <person name="Liu J.Z."/>
            <person name="Shao H.Z."/>
            <person name="Wang X."/>
            <person name="Wang C.C."/>
            <person name="Yang T.C."/>
            <person name="Huo Q.B."/>
            <person name="Li W."/>
            <person name="Chen H.Y."/>
            <person name="Chen S.E."/>
            <person name="Zhou L.G."/>
            <person name="Ni X.B."/>
            <person name="Tian J.H."/>
            <person name="Sheng Y."/>
            <person name="Liu T."/>
            <person name="Pan Y.S."/>
            <person name="Xia L.Y."/>
            <person name="Li J."/>
            <person name="Zhao F."/>
            <person name="Cao W.C."/>
        </authorList>
    </citation>
    <scope>NUCLEOTIDE SEQUENCE</scope>
    <source>
        <strain evidence="1">Rmic-2018</strain>
    </source>
</reference>
<dbReference type="EMBL" id="JABSTU010000009">
    <property type="protein sequence ID" value="KAH8020420.1"/>
    <property type="molecule type" value="Genomic_DNA"/>
</dbReference>
<dbReference type="InterPro" id="IPR029071">
    <property type="entry name" value="Ubiquitin-like_domsf"/>
</dbReference>
<reference evidence="1" key="2">
    <citation type="submission" date="2021-09" db="EMBL/GenBank/DDBJ databases">
        <authorList>
            <person name="Jia N."/>
            <person name="Wang J."/>
            <person name="Shi W."/>
            <person name="Du L."/>
            <person name="Sun Y."/>
            <person name="Zhan W."/>
            <person name="Jiang J."/>
            <person name="Wang Q."/>
            <person name="Zhang B."/>
            <person name="Ji P."/>
            <person name="Sakyi L.B."/>
            <person name="Cui X."/>
            <person name="Yuan T."/>
            <person name="Jiang B."/>
            <person name="Yang W."/>
            <person name="Lam T.T.-Y."/>
            <person name="Chang Q."/>
            <person name="Ding S."/>
            <person name="Wang X."/>
            <person name="Zhu J."/>
            <person name="Ruan X."/>
            <person name="Zhao L."/>
            <person name="Wei J."/>
            <person name="Que T."/>
            <person name="Du C."/>
            <person name="Cheng J."/>
            <person name="Dai P."/>
            <person name="Han X."/>
            <person name="Huang E."/>
            <person name="Gao Y."/>
            <person name="Liu J."/>
            <person name="Shao H."/>
            <person name="Ye R."/>
            <person name="Li L."/>
            <person name="Wei W."/>
            <person name="Wang X."/>
            <person name="Wang C."/>
            <person name="Huo Q."/>
            <person name="Li W."/>
            <person name="Guo W."/>
            <person name="Chen H."/>
            <person name="Chen S."/>
            <person name="Zhou L."/>
            <person name="Zhou L."/>
            <person name="Ni X."/>
            <person name="Tian J."/>
            <person name="Zhou Y."/>
            <person name="Sheng Y."/>
            <person name="Liu T."/>
            <person name="Pan Y."/>
            <person name="Xia L."/>
            <person name="Li J."/>
            <person name="Zhao F."/>
            <person name="Cao W."/>
        </authorList>
    </citation>
    <scope>NUCLEOTIDE SEQUENCE</scope>
    <source>
        <strain evidence="1">Rmic-2018</strain>
        <tissue evidence="1">Larvae</tissue>
    </source>
</reference>
<comment type="caution">
    <text evidence="1">The sequence shown here is derived from an EMBL/GenBank/DDBJ whole genome shotgun (WGS) entry which is preliminary data.</text>
</comment>
<evidence type="ECO:0000313" key="2">
    <source>
        <dbReference type="Proteomes" id="UP000821866"/>
    </source>
</evidence>
<accession>A0A9J6DE76</accession>
<keyword evidence="2" id="KW-1185">Reference proteome</keyword>
<dbReference type="AlphaFoldDB" id="A0A9J6DE76"/>
<dbReference type="Gene3D" id="3.10.20.90">
    <property type="entry name" value="Phosphatidylinositol 3-kinase Catalytic Subunit, Chain A, domain 1"/>
    <property type="match status" value="1"/>
</dbReference>
<proteinExistence type="predicted"/>
<organism evidence="1 2">
    <name type="scientific">Rhipicephalus microplus</name>
    <name type="common">Cattle tick</name>
    <name type="synonym">Boophilus microplus</name>
    <dbReference type="NCBI Taxonomy" id="6941"/>
    <lineage>
        <taxon>Eukaryota</taxon>
        <taxon>Metazoa</taxon>
        <taxon>Ecdysozoa</taxon>
        <taxon>Arthropoda</taxon>
        <taxon>Chelicerata</taxon>
        <taxon>Arachnida</taxon>
        <taxon>Acari</taxon>
        <taxon>Parasitiformes</taxon>
        <taxon>Ixodida</taxon>
        <taxon>Ixodoidea</taxon>
        <taxon>Ixodidae</taxon>
        <taxon>Rhipicephalinae</taxon>
        <taxon>Rhipicephalus</taxon>
        <taxon>Boophilus</taxon>
    </lineage>
</organism>
<dbReference type="Proteomes" id="UP000821866">
    <property type="component" value="Chromosome 7"/>
</dbReference>
<dbReference type="VEuPathDB" id="VectorBase:LOC119173791"/>
<gene>
    <name evidence="1" type="ORF">HPB51_001718</name>
</gene>